<dbReference type="InterPro" id="IPR036396">
    <property type="entry name" value="Cyt_P450_sf"/>
</dbReference>
<reference evidence="5 6" key="1">
    <citation type="journal article" date="2021" name="BMC Genomics">
        <title>Datura genome reveals duplications of psychoactive alkaloid biosynthetic genes and high mutation rate following tissue culture.</title>
        <authorList>
            <person name="Rajewski A."/>
            <person name="Carter-House D."/>
            <person name="Stajich J."/>
            <person name="Litt A."/>
        </authorList>
    </citation>
    <scope>NUCLEOTIDE SEQUENCE [LARGE SCALE GENOMIC DNA]</scope>
    <source>
        <strain evidence="5">AR-01</strain>
    </source>
</reference>
<protein>
    <recommendedName>
        <fullName evidence="7">Cytochrome P450</fullName>
    </recommendedName>
</protein>
<dbReference type="Proteomes" id="UP000823775">
    <property type="component" value="Unassembled WGS sequence"/>
</dbReference>
<dbReference type="PANTHER" id="PTHR47955:SF17">
    <property type="entry name" value="CYTOCHROME 71A4"/>
    <property type="match status" value="1"/>
</dbReference>
<proteinExistence type="inferred from homology"/>
<dbReference type="PANTHER" id="PTHR47955">
    <property type="entry name" value="CYTOCHROME P450 FAMILY 71 PROTEIN"/>
    <property type="match status" value="1"/>
</dbReference>
<keyword evidence="4" id="KW-0408">Iron</keyword>
<gene>
    <name evidence="5" type="ORF">HAX54_053427</name>
</gene>
<keyword evidence="2" id="KW-0349">Heme</keyword>
<evidence type="ECO:0000313" key="5">
    <source>
        <dbReference type="EMBL" id="MCD7464797.1"/>
    </source>
</evidence>
<keyword evidence="6" id="KW-1185">Reference proteome</keyword>
<dbReference type="SUPFAM" id="SSF48264">
    <property type="entry name" value="Cytochrome P450"/>
    <property type="match status" value="1"/>
</dbReference>
<organism evidence="5 6">
    <name type="scientific">Datura stramonium</name>
    <name type="common">Jimsonweed</name>
    <name type="synonym">Common thornapple</name>
    <dbReference type="NCBI Taxonomy" id="4076"/>
    <lineage>
        <taxon>Eukaryota</taxon>
        <taxon>Viridiplantae</taxon>
        <taxon>Streptophyta</taxon>
        <taxon>Embryophyta</taxon>
        <taxon>Tracheophyta</taxon>
        <taxon>Spermatophyta</taxon>
        <taxon>Magnoliopsida</taxon>
        <taxon>eudicotyledons</taxon>
        <taxon>Gunneridae</taxon>
        <taxon>Pentapetalae</taxon>
        <taxon>asterids</taxon>
        <taxon>lamiids</taxon>
        <taxon>Solanales</taxon>
        <taxon>Solanaceae</taxon>
        <taxon>Solanoideae</taxon>
        <taxon>Datureae</taxon>
        <taxon>Datura</taxon>
    </lineage>
</organism>
<comment type="caution">
    <text evidence="5">The sequence shown here is derived from an EMBL/GenBank/DDBJ whole genome shotgun (WGS) entry which is preliminary data.</text>
</comment>
<keyword evidence="3" id="KW-0479">Metal-binding</keyword>
<evidence type="ECO:0000256" key="4">
    <source>
        <dbReference type="ARBA" id="ARBA00023004"/>
    </source>
</evidence>
<evidence type="ECO:0000313" key="6">
    <source>
        <dbReference type="Proteomes" id="UP000823775"/>
    </source>
</evidence>
<comment type="similarity">
    <text evidence="1">Belongs to the cytochrome P450 family.</text>
</comment>
<evidence type="ECO:0000256" key="2">
    <source>
        <dbReference type="ARBA" id="ARBA00022617"/>
    </source>
</evidence>
<evidence type="ECO:0008006" key="7">
    <source>
        <dbReference type="Google" id="ProtNLM"/>
    </source>
</evidence>
<dbReference type="Gene3D" id="1.10.630.10">
    <property type="entry name" value="Cytochrome P450"/>
    <property type="match status" value="1"/>
</dbReference>
<name>A0ABS8T0C6_DATST</name>
<evidence type="ECO:0000256" key="3">
    <source>
        <dbReference type="ARBA" id="ARBA00022723"/>
    </source>
</evidence>
<evidence type="ECO:0000256" key="1">
    <source>
        <dbReference type="ARBA" id="ARBA00010617"/>
    </source>
</evidence>
<accession>A0ABS8T0C6</accession>
<sequence length="130" mass="14652">MLCSLTNNIMNSVTLGRTYNKVESGVDVKAILEELLALLGVFNIEDYIPWLGWVNKINGLDTRVKKLEANDLDAFLESVIEERIIRNKKEEYSTTGEAKDFVDVLLEIQNGKETGFPLQRDSLKAPHLGI</sequence>
<dbReference type="EMBL" id="JACEIK010000994">
    <property type="protein sequence ID" value="MCD7464797.1"/>
    <property type="molecule type" value="Genomic_DNA"/>
</dbReference>